<dbReference type="Pfam" id="PF13585">
    <property type="entry name" value="CHU_C"/>
    <property type="match status" value="1"/>
</dbReference>
<dbReference type="CDD" id="cd00146">
    <property type="entry name" value="PKD"/>
    <property type="match status" value="1"/>
</dbReference>
<dbReference type="Proteomes" id="UP000830583">
    <property type="component" value="Chromosome"/>
</dbReference>
<proteinExistence type="predicted"/>
<dbReference type="Pfam" id="PF18911">
    <property type="entry name" value="PKD_4"/>
    <property type="match status" value="1"/>
</dbReference>
<dbReference type="SUPFAM" id="SSF75011">
    <property type="entry name" value="3-carboxy-cis,cis-mucoante lactonizing enzyme"/>
    <property type="match status" value="1"/>
</dbReference>
<dbReference type="PROSITE" id="PS50093">
    <property type="entry name" value="PKD"/>
    <property type="match status" value="1"/>
</dbReference>
<evidence type="ECO:0000313" key="3">
    <source>
        <dbReference type="Proteomes" id="UP000830583"/>
    </source>
</evidence>
<accession>A0ABY4KIC1</accession>
<evidence type="ECO:0000259" key="1">
    <source>
        <dbReference type="PROSITE" id="PS50093"/>
    </source>
</evidence>
<dbReference type="InterPro" id="IPR000601">
    <property type="entry name" value="PKD_dom"/>
</dbReference>
<dbReference type="Gene3D" id="2.60.40.10">
    <property type="entry name" value="Immunoglobulins"/>
    <property type="match status" value="1"/>
</dbReference>
<dbReference type="InterPro" id="IPR026341">
    <property type="entry name" value="T9SS_type_B"/>
</dbReference>
<sequence length="843" mass="95423">MNFSDGLFQVLNDGSMDTPAGCASISDKDGNLLFYTNGRVVWNRNHEIIEDAFYLANEIEDIQTTIIIPKPNDESTYYIFSAKENQVNGLIHSIIRFTPEFPLGYLEEQNILMEREPISRIAAIHHAESNTIRLITFGKEENTAISPRNTFRVYNITENGISAPQVYTQDDQALGPKGTMKISPNGERIAVTDYDNMLIYLYDFNNENNTFSLSKKFSTTPRLGLLINPYGLEFSQNSDVLYYSGNNFVVQVELNPIEEPYLLPLFTVPNAKSMQLARNGKIYIAQGTEDNPSGRISVINKPHLPAEACDFQENAVSLNPNKSTRGLPIFVASFLRNRIIIEDDCVDAIFNFELDAYAPIQSVLWDFGDGTTSTLMNPTHQFSTSGMHFIKATIVINDYPVVLYKDLEVYPLPSLDPNQVLIQCDSDNDGVSFFNLEEIGNKMNNPNPDYEYYFYKTLNDATLDTNQIEGHETYQNQTNPEEIFVKIISLEGCESISNFFIESSYIVLDPIANMYICEDSDNVLNNGEGTFNIGFKEDEIRNLFGIPLSSTVSFFESEQDAQTKANPIEGRYFTTSTTTIWVRIENDDFSCGGIGPIQLIVNDEIVLDIQESYIICDPLIQPAPVLDGGIANNTWIWRNSAGIVLSNSRQFTLTESGNYSVTVTKTQNGIQCTVTKNFSVRNTYTPVFRVVTVDDNQIYVSVTGFSLYEFSINGFNYYGEGTSYTFTNVPPGLYTVYVRDINKCETPISTEVFILSFPKYFTPNGDGENDYWKLSDEVTNLYPDLKIYIYNRYGILLFYMDSNNILNGWDGTFNGKSLPASDYWYSVYFDDGRNMKGHFSLKR</sequence>
<organism evidence="2 3">
    <name type="scientific">Flavobacterium azooxidireducens</name>
    <dbReference type="NCBI Taxonomy" id="1871076"/>
    <lineage>
        <taxon>Bacteria</taxon>
        <taxon>Pseudomonadati</taxon>
        <taxon>Bacteroidota</taxon>
        <taxon>Flavobacteriia</taxon>
        <taxon>Flavobacteriales</taxon>
        <taxon>Flavobacteriaceae</taxon>
        <taxon>Flavobacterium</taxon>
    </lineage>
</organism>
<reference evidence="2" key="1">
    <citation type="submission" date="2022-04" db="EMBL/GenBank/DDBJ databases">
        <title>Consumption of N2O by Flavobacterium azooxidireducens sp. nov. isolated from Decomposing Leaf Litter of Phragmites australis (Cav.).</title>
        <authorList>
            <person name="Behrendt U."/>
            <person name="Spanner T."/>
            <person name="Augustin J."/>
            <person name="Horn M.A."/>
            <person name="Kolb S."/>
            <person name="Ulrich A."/>
        </authorList>
    </citation>
    <scope>NUCLEOTIDE SEQUENCE</scope>
    <source>
        <strain evidence="2">IGB 4-14</strain>
    </source>
</reference>
<gene>
    <name evidence="2" type="ORF">M0M57_06935</name>
</gene>
<protein>
    <submittedName>
        <fullName evidence="2">T9SS type B sorting domain-containing protein</fullName>
    </submittedName>
</protein>
<evidence type="ECO:0000313" key="2">
    <source>
        <dbReference type="EMBL" id="UPQ80568.1"/>
    </source>
</evidence>
<dbReference type="RefSeq" id="WP_248436459.1">
    <property type="nucleotide sequence ID" value="NZ_CP096205.1"/>
</dbReference>
<name>A0ABY4KIC1_9FLAO</name>
<dbReference type="EMBL" id="CP096205">
    <property type="protein sequence ID" value="UPQ80568.1"/>
    <property type="molecule type" value="Genomic_DNA"/>
</dbReference>
<dbReference type="InterPro" id="IPR035986">
    <property type="entry name" value="PKD_dom_sf"/>
</dbReference>
<dbReference type="InterPro" id="IPR013783">
    <property type="entry name" value="Ig-like_fold"/>
</dbReference>
<dbReference type="NCBIfam" id="TIGR04131">
    <property type="entry name" value="Bac_Flav_CTERM"/>
    <property type="match status" value="1"/>
</dbReference>
<keyword evidence="3" id="KW-1185">Reference proteome</keyword>
<dbReference type="SUPFAM" id="SSF49299">
    <property type="entry name" value="PKD domain"/>
    <property type="match status" value="1"/>
</dbReference>
<feature type="domain" description="PKD" evidence="1">
    <location>
        <begin position="359"/>
        <end position="394"/>
    </location>
</feature>